<dbReference type="InterPro" id="IPR036653">
    <property type="entry name" value="CinA-like_C"/>
</dbReference>
<dbReference type="EMBL" id="FOKI01000036">
    <property type="protein sequence ID" value="SFB36955.1"/>
    <property type="molecule type" value="Genomic_DNA"/>
</dbReference>
<dbReference type="InterPro" id="IPR036425">
    <property type="entry name" value="MoaB/Mog-like_dom_sf"/>
</dbReference>
<dbReference type="Pfam" id="PF18146">
    <property type="entry name" value="CinA_KH"/>
    <property type="match status" value="1"/>
</dbReference>
<dbReference type="AlphaFoldDB" id="A0A1I1AFZ9"/>
<dbReference type="OrthoDB" id="9801454at2"/>
<protein>
    <recommendedName>
        <fullName evidence="1">Putative competence-damage inducible protein</fullName>
    </recommendedName>
</protein>
<dbReference type="HAMAP" id="MF_00226_B">
    <property type="entry name" value="CinA_B"/>
    <property type="match status" value="1"/>
</dbReference>
<dbReference type="SMART" id="SM00852">
    <property type="entry name" value="MoCF_biosynth"/>
    <property type="match status" value="1"/>
</dbReference>
<dbReference type="PIRSF" id="PIRSF006728">
    <property type="entry name" value="CinA"/>
    <property type="match status" value="1"/>
</dbReference>
<feature type="domain" description="MoaB/Mog" evidence="2">
    <location>
        <begin position="4"/>
        <end position="171"/>
    </location>
</feature>
<accession>A0A1I1AFZ9</accession>
<organism evidence="3 4">
    <name type="scientific">Clostridium frigidicarnis</name>
    <dbReference type="NCBI Taxonomy" id="84698"/>
    <lineage>
        <taxon>Bacteria</taxon>
        <taxon>Bacillati</taxon>
        <taxon>Bacillota</taxon>
        <taxon>Clostridia</taxon>
        <taxon>Eubacteriales</taxon>
        <taxon>Clostridiaceae</taxon>
        <taxon>Clostridium</taxon>
    </lineage>
</organism>
<gene>
    <name evidence="1" type="primary">cinA</name>
    <name evidence="3" type="ORF">SAMN04488528_103611</name>
</gene>
<comment type="similarity">
    <text evidence="1">Belongs to the CinA family.</text>
</comment>
<dbReference type="SUPFAM" id="SSF142433">
    <property type="entry name" value="CinA-like"/>
    <property type="match status" value="1"/>
</dbReference>
<dbReference type="InterPro" id="IPR008135">
    <property type="entry name" value="Competence-induced_CinA"/>
</dbReference>
<dbReference type="Gene3D" id="3.40.980.10">
    <property type="entry name" value="MoaB/Mog-like domain"/>
    <property type="match status" value="1"/>
</dbReference>
<dbReference type="InterPro" id="IPR050101">
    <property type="entry name" value="CinA"/>
</dbReference>
<dbReference type="NCBIfam" id="NF001813">
    <property type="entry name" value="PRK00549.1"/>
    <property type="match status" value="1"/>
</dbReference>
<dbReference type="SUPFAM" id="SSF53218">
    <property type="entry name" value="Molybdenum cofactor biosynthesis proteins"/>
    <property type="match status" value="1"/>
</dbReference>
<dbReference type="InterPro" id="IPR001453">
    <property type="entry name" value="MoaB/Mog_dom"/>
</dbReference>
<dbReference type="InterPro" id="IPR041424">
    <property type="entry name" value="CinA_KH"/>
</dbReference>
<dbReference type="PANTHER" id="PTHR13939:SF0">
    <property type="entry name" value="NMN AMIDOHYDROLASE-LIKE PROTEIN YFAY"/>
    <property type="match status" value="1"/>
</dbReference>
<dbReference type="NCBIfam" id="TIGR00177">
    <property type="entry name" value="molyb_syn"/>
    <property type="match status" value="1"/>
</dbReference>
<evidence type="ECO:0000259" key="2">
    <source>
        <dbReference type="SMART" id="SM00852"/>
    </source>
</evidence>
<dbReference type="InterPro" id="IPR008136">
    <property type="entry name" value="CinA_C"/>
</dbReference>
<evidence type="ECO:0000313" key="3">
    <source>
        <dbReference type="EMBL" id="SFB36955.1"/>
    </source>
</evidence>
<dbReference type="Gene3D" id="3.90.950.20">
    <property type="entry name" value="CinA-like"/>
    <property type="match status" value="1"/>
</dbReference>
<evidence type="ECO:0000256" key="1">
    <source>
        <dbReference type="HAMAP-Rule" id="MF_00226"/>
    </source>
</evidence>
<name>A0A1I1AFZ9_9CLOT</name>
<dbReference type="NCBIfam" id="TIGR00199">
    <property type="entry name" value="PncC_domain"/>
    <property type="match status" value="1"/>
</dbReference>
<dbReference type="NCBIfam" id="TIGR00200">
    <property type="entry name" value="cinA_nterm"/>
    <property type="match status" value="1"/>
</dbReference>
<dbReference type="Pfam" id="PF02464">
    <property type="entry name" value="CinA"/>
    <property type="match status" value="1"/>
</dbReference>
<proteinExistence type="inferred from homology"/>
<dbReference type="Proteomes" id="UP000198619">
    <property type="component" value="Unassembled WGS sequence"/>
</dbReference>
<dbReference type="PANTHER" id="PTHR13939">
    <property type="entry name" value="NICOTINAMIDE-NUCLEOTIDE AMIDOHYDROLASE PNCC"/>
    <property type="match status" value="1"/>
</dbReference>
<keyword evidence="4" id="KW-1185">Reference proteome</keyword>
<sequence length="412" mass="44907">MKAEIIAIGTELLLGDIVNTNAQFLAKELATLGIGVYRQTVVGDNEERVLSAFKSAFEYCDIIITTGGLGPTQDDLTKETASKYFNKELELHEESYDFLIKYFEKNGKKLSENNKKQAYFPKDAIVLKNKNGTAPGCIIKGDNNKAIVVLPGPPREMKPMFKESVLPYLSKLTDEILVSKVLRVCGVGESYMEELVKDLINNQTNPTIAPYAKDVDVVLRITAKAKSEEEGYKLIEPMEKSVREILGDNIYGEGEAPLEHVVGKMLVDKNLTISTAESCTGGLVSSMLVSYPGISKVLLEGAVTYSNEAKMKRLGVQKETLNNFGAVSEETAKEMASGIVKASGSDIGVSVTGIAGPGGGSDEKPVGLVYVGLSIKGNVKVKKFTFQGDRDKVRTRTAVNSLDWLRREIMNL</sequence>
<dbReference type="STRING" id="84698.SAMN04488528_103611"/>
<evidence type="ECO:0000313" key="4">
    <source>
        <dbReference type="Proteomes" id="UP000198619"/>
    </source>
</evidence>
<dbReference type="CDD" id="cd00885">
    <property type="entry name" value="cinA"/>
    <property type="match status" value="1"/>
</dbReference>
<dbReference type="Pfam" id="PF00994">
    <property type="entry name" value="MoCF_biosynth"/>
    <property type="match status" value="1"/>
</dbReference>
<reference evidence="3 4" key="1">
    <citation type="submission" date="2016-10" db="EMBL/GenBank/DDBJ databases">
        <authorList>
            <person name="de Groot N.N."/>
        </authorList>
    </citation>
    <scope>NUCLEOTIDE SEQUENCE [LARGE SCALE GENOMIC DNA]</scope>
    <source>
        <strain evidence="3 4">DSM 12271</strain>
    </source>
</reference>
<dbReference type="Gene3D" id="3.30.70.2860">
    <property type="match status" value="1"/>
</dbReference>
<dbReference type="RefSeq" id="WP_090042701.1">
    <property type="nucleotide sequence ID" value="NZ_FOKI01000036.1"/>
</dbReference>